<dbReference type="GO" id="GO:0016746">
    <property type="term" value="F:acyltransferase activity"/>
    <property type="evidence" value="ECO:0007669"/>
    <property type="project" value="InterPro"/>
</dbReference>
<dbReference type="InterPro" id="IPR001078">
    <property type="entry name" value="2-oxoacid_DH_actylTfrase"/>
</dbReference>
<feature type="signal peptide" evidence="1">
    <location>
        <begin position="1"/>
        <end position="23"/>
    </location>
</feature>
<feature type="chain" id="PRO_5024326802" description="2-oxoacid dehydrogenase acyltransferase catalytic domain-containing protein" evidence="1">
    <location>
        <begin position="24"/>
        <end position="259"/>
    </location>
</feature>
<name>A0A5P1FUK3_ASPOF</name>
<evidence type="ECO:0000256" key="1">
    <source>
        <dbReference type="SAM" id="SignalP"/>
    </source>
</evidence>
<dbReference type="Gene3D" id="3.30.559.10">
    <property type="entry name" value="Chloramphenicol acetyltransferase-like domain"/>
    <property type="match status" value="1"/>
</dbReference>
<dbReference type="Proteomes" id="UP000243459">
    <property type="component" value="Chromosome 1"/>
</dbReference>
<dbReference type="PANTHER" id="PTHR36058">
    <property type="entry name" value="NUCLEOPHOSMIN"/>
    <property type="match status" value="1"/>
</dbReference>
<proteinExistence type="predicted"/>
<reference evidence="4" key="1">
    <citation type="journal article" date="2017" name="Nat. Commun.">
        <title>The asparagus genome sheds light on the origin and evolution of a young Y chromosome.</title>
        <authorList>
            <person name="Harkess A."/>
            <person name="Zhou J."/>
            <person name="Xu C."/>
            <person name="Bowers J.E."/>
            <person name="Van der Hulst R."/>
            <person name="Ayyampalayam S."/>
            <person name="Mercati F."/>
            <person name="Riccardi P."/>
            <person name="McKain M.R."/>
            <person name="Kakrana A."/>
            <person name="Tang H."/>
            <person name="Ray J."/>
            <person name="Groenendijk J."/>
            <person name="Arikit S."/>
            <person name="Mathioni S.M."/>
            <person name="Nakano M."/>
            <person name="Shan H."/>
            <person name="Telgmann-Rauber A."/>
            <person name="Kanno A."/>
            <person name="Yue Z."/>
            <person name="Chen H."/>
            <person name="Li W."/>
            <person name="Chen Y."/>
            <person name="Xu X."/>
            <person name="Zhang Y."/>
            <person name="Luo S."/>
            <person name="Chen H."/>
            <person name="Gao J."/>
            <person name="Mao Z."/>
            <person name="Pires J.C."/>
            <person name="Luo M."/>
            <person name="Kudrna D."/>
            <person name="Wing R.A."/>
            <person name="Meyers B.C."/>
            <person name="Yi K."/>
            <person name="Kong H."/>
            <person name="Lavrijsen P."/>
            <person name="Sunseri F."/>
            <person name="Falavigna A."/>
            <person name="Ye Y."/>
            <person name="Leebens-Mack J.H."/>
            <person name="Chen G."/>
        </authorList>
    </citation>
    <scope>NUCLEOTIDE SEQUENCE [LARGE SCALE GENOMIC DNA]</scope>
    <source>
        <strain evidence="4">cv. DH0086</strain>
    </source>
</reference>
<gene>
    <name evidence="3" type="ORF">A4U43_C01F25380</name>
</gene>
<dbReference type="AlphaFoldDB" id="A0A5P1FUK3"/>
<evidence type="ECO:0000313" key="4">
    <source>
        <dbReference type="Proteomes" id="UP000243459"/>
    </source>
</evidence>
<dbReference type="PANTHER" id="PTHR36058:SF1">
    <property type="entry name" value="NUCLEOPHOSMIN"/>
    <property type="match status" value="1"/>
</dbReference>
<dbReference type="Pfam" id="PF00198">
    <property type="entry name" value="2-oxoacid_dh"/>
    <property type="match status" value="1"/>
</dbReference>
<sequence length="259" mass="29020">MVKLVALAILLLFSITEISLASAKKPMVTAARREDILFIRCQVSEYQIIEIAENVCNLKKEETDWILHIDIVEKEDKLEAILILHVPIQLRNFKIRDPPLLAKKSDKGINLLASLCNIYQTSEDEVKSTMEKVNNIIVNILKKEPCPASECKSENLEFIIAASSAKGSKVKDAAIAKALSYADIPNSQIRKVTSSRLLLSKQTLPHYYLTVDTRVDKLMEYPPFSGHPLLRLSGELTAIYATQQKLEMDGEGGKKKPET</sequence>
<protein>
    <recommendedName>
        <fullName evidence="2">2-oxoacid dehydrogenase acyltransferase catalytic domain-containing protein</fullName>
    </recommendedName>
</protein>
<dbReference type="SUPFAM" id="SSF52777">
    <property type="entry name" value="CoA-dependent acyltransferases"/>
    <property type="match status" value="1"/>
</dbReference>
<keyword evidence="1" id="KW-0732">Signal</keyword>
<keyword evidence="4" id="KW-1185">Reference proteome</keyword>
<accession>A0A5P1FUK3</accession>
<dbReference type="InterPro" id="IPR023213">
    <property type="entry name" value="CAT-like_dom_sf"/>
</dbReference>
<evidence type="ECO:0000313" key="3">
    <source>
        <dbReference type="EMBL" id="ONK81107.1"/>
    </source>
</evidence>
<organism evidence="3 4">
    <name type="scientific">Asparagus officinalis</name>
    <name type="common">Garden asparagus</name>
    <dbReference type="NCBI Taxonomy" id="4686"/>
    <lineage>
        <taxon>Eukaryota</taxon>
        <taxon>Viridiplantae</taxon>
        <taxon>Streptophyta</taxon>
        <taxon>Embryophyta</taxon>
        <taxon>Tracheophyta</taxon>
        <taxon>Spermatophyta</taxon>
        <taxon>Magnoliopsida</taxon>
        <taxon>Liliopsida</taxon>
        <taxon>Asparagales</taxon>
        <taxon>Asparagaceae</taxon>
        <taxon>Asparagoideae</taxon>
        <taxon>Asparagus</taxon>
    </lineage>
</organism>
<dbReference type="EMBL" id="CM007381">
    <property type="protein sequence ID" value="ONK81107.1"/>
    <property type="molecule type" value="Genomic_DNA"/>
</dbReference>
<dbReference type="Gramene" id="ONK81107">
    <property type="protein sequence ID" value="ONK81107"/>
    <property type="gene ID" value="A4U43_C01F25380"/>
</dbReference>
<evidence type="ECO:0000259" key="2">
    <source>
        <dbReference type="Pfam" id="PF00198"/>
    </source>
</evidence>
<feature type="domain" description="2-oxoacid dehydrogenase acyltransferase catalytic" evidence="2">
    <location>
        <begin position="181"/>
        <end position="221"/>
    </location>
</feature>